<organism evidence="1 2">
    <name type="scientific">Pseudomonas syringae pv. actinidiae ICMP 19096</name>
    <dbReference type="NCBI Taxonomy" id="1194405"/>
    <lineage>
        <taxon>Bacteria</taxon>
        <taxon>Pseudomonadati</taxon>
        <taxon>Pseudomonadota</taxon>
        <taxon>Gammaproteobacteria</taxon>
        <taxon>Pseudomonadales</taxon>
        <taxon>Pseudomonadaceae</taxon>
        <taxon>Pseudomonas</taxon>
        <taxon>Pseudomonas syringae</taxon>
    </lineage>
</organism>
<proteinExistence type="predicted"/>
<sequence length="83" mass="9004">MLSKVMDAWSGLVDGFYRNQFGGNERIRLYESMTALLENGVPLDLALDRIGSIYSDGSRRARHPIALASYGIGKAVDGGKTLA</sequence>
<evidence type="ECO:0000313" key="1">
    <source>
        <dbReference type="EMBL" id="EPN48861.1"/>
    </source>
</evidence>
<gene>
    <name evidence="1" type="ORF">A245_29570</name>
</gene>
<reference evidence="1 2" key="1">
    <citation type="journal article" date="2013" name="PLoS Pathog.">
        <title>Genomic analysis of the Kiwifruit pathogen Pseudomonas syringae pv. actinidiae provides insight into the origins of an emergent plant disease.</title>
        <authorList>
            <person name="McCann H.C."/>
            <person name="Rikkerink E.H."/>
            <person name="Bertels F."/>
            <person name="Fiers M."/>
            <person name="Lu A."/>
            <person name="Rees-George J."/>
            <person name="Andersen M.T."/>
            <person name="Gleave A.P."/>
            <person name="Haubold B."/>
            <person name="Wohlers M.W."/>
            <person name="Guttman D.S."/>
            <person name="Wang P.W."/>
            <person name="Straub C."/>
            <person name="Vanneste J.L."/>
            <person name="Rainey P.B."/>
            <person name="Templeton M.D."/>
        </authorList>
    </citation>
    <scope>NUCLEOTIDE SEQUENCE [LARGE SCALE GENOMIC DNA]</scope>
    <source>
        <strain evidence="1 2">ICMP 19096</strain>
    </source>
</reference>
<dbReference type="Proteomes" id="UP000018849">
    <property type="component" value="Unassembled WGS sequence"/>
</dbReference>
<dbReference type="AlphaFoldDB" id="A0A656JRV3"/>
<protein>
    <submittedName>
        <fullName evidence="1">Type II secretion system protein</fullName>
    </submittedName>
</protein>
<name>A0A656JRV3_PSESF</name>
<dbReference type="Gene3D" id="1.20.81.30">
    <property type="entry name" value="Type II secretion system (T2SS), domain F"/>
    <property type="match status" value="1"/>
</dbReference>
<dbReference type="InterPro" id="IPR042094">
    <property type="entry name" value="T2SS_GspF_sf"/>
</dbReference>
<comment type="caution">
    <text evidence="1">The sequence shown here is derived from an EMBL/GenBank/DDBJ whole genome shotgun (WGS) entry which is preliminary data.</text>
</comment>
<feature type="non-terminal residue" evidence="1">
    <location>
        <position position="83"/>
    </location>
</feature>
<evidence type="ECO:0000313" key="2">
    <source>
        <dbReference type="Proteomes" id="UP000018849"/>
    </source>
</evidence>
<accession>A0A656JRV3</accession>
<dbReference type="EMBL" id="AOKF01002521">
    <property type="protein sequence ID" value="EPN48861.1"/>
    <property type="molecule type" value="Genomic_DNA"/>
</dbReference>